<proteinExistence type="predicted"/>
<dbReference type="Proteomes" id="UP000460718">
    <property type="component" value="Unassembled WGS sequence"/>
</dbReference>
<evidence type="ECO:0000313" key="7">
    <source>
        <dbReference type="Proteomes" id="UP000460718"/>
    </source>
</evidence>
<gene>
    <name evidence="4" type="ORF">PF002_g20067</name>
    <name evidence="3" type="ORF">PF005_g18796</name>
    <name evidence="2" type="ORF">PF011_g12861</name>
</gene>
<keyword evidence="5" id="KW-1185">Reference proteome</keyword>
<accession>A0A6A3KCZ9</accession>
<dbReference type="EMBL" id="QXGB01001392">
    <property type="protein sequence ID" value="KAE9191563.1"/>
    <property type="molecule type" value="Genomic_DNA"/>
</dbReference>
<dbReference type="EMBL" id="QXGD01001432">
    <property type="protein sequence ID" value="KAE9206243.1"/>
    <property type="molecule type" value="Genomic_DNA"/>
</dbReference>
<feature type="region of interest" description="Disordered" evidence="1">
    <location>
        <begin position="1"/>
        <end position="35"/>
    </location>
</feature>
<reference evidence="2 7" key="1">
    <citation type="submission" date="2018-09" db="EMBL/GenBank/DDBJ databases">
        <title>Genomic investigation of the strawberry pathogen Phytophthora fragariae indicates pathogenicity is determined by transcriptional variation in three key races.</title>
        <authorList>
            <person name="Adams T.M."/>
            <person name="Armitage A.D."/>
            <person name="Sobczyk M.K."/>
            <person name="Bates H.J."/>
            <person name="Dunwell J.M."/>
            <person name="Nellist C.F."/>
            <person name="Harrison R.J."/>
        </authorList>
    </citation>
    <scope>NUCLEOTIDE SEQUENCE [LARGE SCALE GENOMIC DNA]</scope>
    <source>
        <strain evidence="4 6">BC-1</strain>
        <strain evidence="3 5">NOV-27</strain>
        <strain evidence="2 7">SCRP245</strain>
    </source>
</reference>
<evidence type="ECO:0000313" key="5">
    <source>
        <dbReference type="Proteomes" id="UP000433483"/>
    </source>
</evidence>
<dbReference type="Proteomes" id="UP000433483">
    <property type="component" value="Unassembled WGS sequence"/>
</dbReference>
<dbReference type="EMBL" id="QXFW01000765">
    <property type="protein sequence ID" value="KAE9003517.1"/>
    <property type="molecule type" value="Genomic_DNA"/>
</dbReference>
<evidence type="ECO:0000313" key="4">
    <source>
        <dbReference type="EMBL" id="KAE9206243.1"/>
    </source>
</evidence>
<evidence type="ECO:0000313" key="3">
    <source>
        <dbReference type="EMBL" id="KAE9191563.1"/>
    </source>
</evidence>
<feature type="compositionally biased region" description="Basic and acidic residues" evidence="1">
    <location>
        <begin position="13"/>
        <end position="27"/>
    </location>
</feature>
<name>A0A6A3KCZ9_9STRA</name>
<sequence>MDDINSLDSEMQDEGKSAETPPPKDMDEYVAMAEE</sequence>
<dbReference type="AlphaFoldDB" id="A0A6A3KCZ9"/>
<comment type="caution">
    <text evidence="2">The sequence shown here is derived from an EMBL/GenBank/DDBJ whole genome shotgun (WGS) entry which is preliminary data.</text>
</comment>
<evidence type="ECO:0000313" key="2">
    <source>
        <dbReference type="EMBL" id="KAE9003517.1"/>
    </source>
</evidence>
<dbReference type="Proteomes" id="UP000440367">
    <property type="component" value="Unassembled WGS sequence"/>
</dbReference>
<evidence type="ECO:0000256" key="1">
    <source>
        <dbReference type="SAM" id="MobiDB-lite"/>
    </source>
</evidence>
<evidence type="ECO:0000313" key="6">
    <source>
        <dbReference type="Proteomes" id="UP000440367"/>
    </source>
</evidence>
<organism evidence="2 7">
    <name type="scientific">Phytophthora fragariae</name>
    <dbReference type="NCBI Taxonomy" id="53985"/>
    <lineage>
        <taxon>Eukaryota</taxon>
        <taxon>Sar</taxon>
        <taxon>Stramenopiles</taxon>
        <taxon>Oomycota</taxon>
        <taxon>Peronosporomycetes</taxon>
        <taxon>Peronosporales</taxon>
        <taxon>Peronosporaceae</taxon>
        <taxon>Phytophthora</taxon>
    </lineage>
</organism>
<protein>
    <submittedName>
        <fullName evidence="2">Uncharacterized protein</fullName>
    </submittedName>
</protein>